<dbReference type="CDD" id="cd04301">
    <property type="entry name" value="NAT_SF"/>
    <property type="match status" value="1"/>
</dbReference>
<dbReference type="RefSeq" id="WP_120325324.1">
    <property type="nucleotide sequence ID" value="NZ_RAPF01000006.1"/>
</dbReference>
<dbReference type="PROSITE" id="PS51186">
    <property type="entry name" value="GNAT"/>
    <property type="match status" value="1"/>
</dbReference>
<accession>A0A420EFA7</accession>
<organism evidence="2 3">
    <name type="scientific">Altericroceibacterium spongiae</name>
    <dbReference type="NCBI Taxonomy" id="2320269"/>
    <lineage>
        <taxon>Bacteria</taxon>
        <taxon>Pseudomonadati</taxon>
        <taxon>Pseudomonadota</taxon>
        <taxon>Alphaproteobacteria</taxon>
        <taxon>Sphingomonadales</taxon>
        <taxon>Erythrobacteraceae</taxon>
        <taxon>Altericroceibacterium</taxon>
    </lineage>
</organism>
<comment type="caution">
    <text evidence="2">The sequence shown here is derived from an EMBL/GenBank/DDBJ whole genome shotgun (WGS) entry which is preliminary data.</text>
</comment>
<gene>
    <name evidence="2" type="ORF">D6851_13140</name>
</gene>
<reference evidence="2 3" key="1">
    <citation type="submission" date="2018-09" db="EMBL/GenBank/DDBJ databases">
        <title>Altererythrobacter spongiae sp. nov., isolated from a marine sponge.</title>
        <authorList>
            <person name="Zhuang L."/>
            <person name="Luo L."/>
        </authorList>
    </citation>
    <scope>NUCLEOTIDE SEQUENCE [LARGE SCALE GENOMIC DNA]</scope>
    <source>
        <strain evidence="2 3">HN-Y73</strain>
    </source>
</reference>
<dbReference type="InterPro" id="IPR016181">
    <property type="entry name" value="Acyl_CoA_acyltransferase"/>
</dbReference>
<dbReference type="InterPro" id="IPR000182">
    <property type="entry name" value="GNAT_dom"/>
</dbReference>
<proteinExistence type="predicted"/>
<keyword evidence="2" id="KW-0808">Transferase</keyword>
<dbReference type="EMBL" id="RAPF01000006">
    <property type="protein sequence ID" value="RKF19385.1"/>
    <property type="molecule type" value="Genomic_DNA"/>
</dbReference>
<dbReference type="Proteomes" id="UP000284395">
    <property type="component" value="Unassembled WGS sequence"/>
</dbReference>
<dbReference type="OrthoDB" id="359414at2"/>
<evidence type="ECO:0000259" key="1">
    <source>
        <dbReference type="PROSITE" id="PS51186"/>
    </source>
</evidence>
<dbReference type="Gene3D" id="3.40.630.30">
    <property type="match status" value="1"/>
</dbReference>
<feature type="domain" description="N-acetyltransferase" evidence="1">
    <location>
        <begin position="7"/>
        <end position="169"/>
    </location>
</feature>
<protein>
    <submittedName>
        <fullName evidence="2">N-acetyltransferase</fullName>
    </submittedName>
</protein>
<dbReference type="SUPFAM" id="SSF55729">
    <property type="entry name" value="Acyl-CoA N-acyltransferases (Nat)"/>
    <property type="match status" value="1"/>
</dbReference>
<keyword evidence="3" id="KW-1185">Reference proteome</keyword>
<dbReference type="GO" id="GO:0016747">
    <property type="term" value="F:acyltransferase activity, transferring groups other than amino-acyl groups"/>
    <property type="evidence" value="ECO:0007669"/>
    <property type="project" value="InterPro"/>
</dbReference>
<dbReference type="Pfam" id="PF00583">
    <property type="entry name" value="Acetyltransf_1"/>
    <property type="match status" value="1"/>
</dbReference>
<evidence type="ECO:0000313" key="3">
    <source>
        <dbReference type="Proteomes" id="UP000284395"/>
    </source>
</evidence>
<name>A0A420EFA7_9SPHN</name>
<evidence type="ECO:0000313" key="2">
    <source>
        <dbReference type="EMBL" id="RKF19385.1"/>
    </source>
</evidence>
<dbReference type="AlphaFoldDB" id="A0A420EFA7"/>
<sequence length="169" mass="18688">MNNVGPVSWRAMSAADLPAVSELADAIHVDYPEEAEVFAEKFTLYPAGCFIFDHAGTALGYFISHPWLRKNPPPLNRKLGALPAQPDIFYLHDLALAPAARGHGAAGHIIREAEKLAVKAHYHRMALVAVGDADTFWLRQGFEPEMDEEMQRKLANYGESAIYMEKALA</sequence>